<keyword evidence="2" id="KW-1185">Reference proteome</keyword>
<comment type="caution">
    <text evidence="1">The sequence shown here is derived from an EMBL/GenBank/DDBJ whole genome shotgun (WGS) entry which is preliminary data.</text>
</comment>
<reference evidence="1 2" key="1">
    <citation type="journal article" date="2014" name="Int. J. Syst. Evol. Microbiol.">
        <title>Complete genome sequence of Corynebacterium casei LMG S-19264T (=DSM 44701T), isolated from a smear-ripened cheese.</title>
        <authorList>
            <consortium name="US DOE Joint Genome Institute (JGI-PGF)"/>
            <person name="Walter F."/>
            <person name="Albersmeier A."/>
            <person name="Kalinowski J."/>
            <person name="Ruckert C."/>
        </authorList>
    </citation>
    <scope>NUCLEOTIDE SEQUENCE [LARGE SCALE GENOMIC DNA]</scope>
    <source>
        <strain evidence="1 2">CGMCC 1.15286</strain>
    </source>
</reference>
<dbReference type="Proteomes" id="UP000600247">
    <property type="component" value="Unassembled WGS sequence"/>
</dbReference>
<dbReference type="EMBL" id="BMHY01000001">
    <property type="protein sequence ID" value="GGG56421.1"/>
    <property type="molecule type" value="Genomic_DNA"/>
</dbReference>
<name>A0A917GU35_9BACL</name>
<evidence type="ECO:0000313" key="2">
    <source>
        <dbReference type="Proteomes" id="UP000600247"/>
    </source>
</evidence>
<gene>
    <name evidence="1" type="ORF">GCM10010918_06740</name>
</gene>
<sequence>MERQNVKVQVVSRIIDDLSHQNAKVQFDWPKIPLKSEFE</sequence>
<proteinExistence type="predicted"/>
<organism evidence="1 2">
    <name type="scientific">Paenibacillus radicis</name>
    <name type="common">ex Gao et al. 2016</name>
    <dbReference type="NCBI Taxonomy" id="1737354"/>
    <lineage>
        <taxon>Bacteria</taxon>
        <taxon>Bacillati</taxon>
        <taxon>Bacillota</taxon>
        <taxon>Bacilli</taxon>
        <taxon>Bacillales</taxon>
        <taxon>Paenibacillaceae</taxon>
        <taxon>Paenibacillus</taxon>
    </lineage>
</organism>
<accession>A0A917GU35</accession>
<dbReference type="AlphaFoldDB" id="A0A917GU35"/>
<evidence type="ECO:0000313" key="1">
    <source>
        <dbReference type="EMBL" id="GGG56421.1"/>
    </source>
</evidence>
<protein>
    <submittedName>
        <fullName evidence="1">Uncharacterized protein</fullName>
    </submittedName>
</protein>